<dbReference type="EMBL" id="MN740504">
    <property type="protein sequence ID" value="QHU30173.1"/>
    <property type="molecule type" value="Genomic_DNA"/>
</dbReference>
<name>A0A6C0LI08_9ZZZZ</name>
<reference evidence="1" key="1">
    <citation type="journal article" date="2020" name="Nature">
        <title>Giant virus diversity and host interactions through global metagenomics.</title>
        <authorList>
            <person name="Schulz F."/>
            <person name="Roux S."/>
            <person name="Paez-Espino D."/>
            <person name="Jungbluth S."/>
            <person name="Walsh D.A."/>
            <person name="Denef V.J."/>
            <person name="McMahon K.D."/>
            <person name="Konstantinidis K.T."/>
            <person name="Eloe-Fadrosh E.A."/>
            <person name="Kyrpides N.C."/>
            <person name="Woyke T."/>
        </authorList>
    </citation>
    <scope>NUCLEOTIDE SEQUENCE</scope>
    <source>
        <strain evidence="1">GVMAG-M-3300027833-11</strain>
    </source>
</reference>
<sequence>MTDYDLCIYCPHCITPIIINIKDINCAIFRHGILKETGKQIDPHTSKNICDALAMEGKIYGCGKPFKLVRKDSISYSAEKCEYI</sequence>
<dbReference type="AlphaFoldDB" id="A0A6C0LI08"/>
<evidence type="ECO:0000313" key="1">
    <source>
        <dbReference type="EMBL" id="QHU30173.1"/>
    </source>
</evidence>
<protein>
    <submittedName>
        <fullName evidence="1">Uncharacterized protein</fullName>
    </submittedName>
</protein>
<organism evidence="1">
    <name type="scientific">viral metagenome</name>
    <dbReference type="NCBI Taxonomy" id="1070528"/>
    <lineage>
        <taxon>unclassified sequences</taxon>
        <taxon>metagenomes</taxon>
        <taxon>organismal metagenomes</taxon>
    </lineage>
</organism>
<accession>A0A6C0LI08</accession>
<proteinExistence type="predicted"/>